<dbReference type="AlphaFoldDB" id="A0A094X5V3"/>
<evidence type="ECO:0000313" key="2">
    <source>
        <dbReference type="Proteomes" id="UP000029452"/>
    </source>
</evidence>
<organism evidence="1 2">
    <name type="scientific">Leptospirillum ferriphilum</name>
    <dbReference type="NCBI Taxonomy" id="178606"/>
    <lineage>
        <taxon>Bacteria</taxon>
        <taxon>Pseudomonadati</taxon>
        <taxon>Nitrospirota</taxon>
        <taxon>Nitrospiria</taxon>
        <taxon>Nitrospirales</taxon>
        <taxon>Nitrospiraceae</taxon>
        <taxon>Leptospirillum</taxon>
    </lineage>
</organism>
<name>A0A094X5V3_9BACT</name>
<evidence type="ECO:0000313" key="1">
    <source>
        <dbReference type="EMBL" id="KGA93924.1"/>
    </source>
</evidence>
<reference evidence="1 2" key="1">
    <citation type="submission" date="2014-06" db="EMBL/GenBank/DDBJ databases">
        <title>Draft genome sequence of iron oxidizing acidophile Leptospirillum ferriphilum DSM14647.</title>
        <authorList>
            <person name="Cardenas J.P."/>
            <person name="Lazcano M."/>
            <person name="Ossandon F.J."/>
            <person name="Corbett M."/>
            <person name="Holmes D.S."/>
            <person name="Watkin E."/>
        </authorList>
    </citation>
    <scope>NUCLEOTIDE SEQUENCE [LARGE SCALE GENOMIC DNA]</scope>
    <source>
        <strain evidence="1 2">DSM 14647</strain>
    </source>
</reference>
<protein>
    <submittedName>
        <fullName evidence="1">Uncharacterized protein</fullName>
    </submittedName>
</protein>
<gene>
    <name evidence="1" type="ORF">LptCag_0550</name>
</gene>
<sequence>MEKIWAGRSLSLPRWLLKKRISSERGFENVLYADFLREFCGTLF</sequence>
<proteinExistence type="predicted"/>
<accession>A0A094X5V3</accession>
<comment type="caution">
    <text evidence="1">The sequence shown here is derived from an EMBL/GenBank/DDBJ whole genome shotgun (WGS) entry which is preliminary data.</text>
</comment>
<dbReference type="Proteomes" id="UP000029452">
    <property type="component" value="Unassembled WGS sequence"/>
</dbReference>
<dbReference type="EMBL" id="JPGK01000004">
    <property type="protein sequence ID" value="KGA93924.1"/>
    <property type="molecule type" value="Genomic_DNA"/>
</dbReference>